<keyword evidence="8 15" id="KW-0675">Receptor</keyword>
<evidence type="ECO:0000256" key="5">
    <source>
        <dbReference type="ARBA" id="ARBA00022692"/>
    </source>
</evidence>
<dbReference type="GO" id="GO:0009279">
    <property type="term" value="C:cell outer membrane"/>
    <property type="evidence" value="ECO:0007669"/>
    <property type="project" value="UniProtKB-SubCell"/>
</dbReference>
<dbReference type="InterPro" id="IPR012910">
    <property type="entry name" value="Plug_dom"/>
</dbReference>
<dbReference type="AlphaFoldDB" id="A0A9W5IPS4"/>
<proteinExistence type="inferred from homology"/>
<dbReference type="GO" id="GO:0015344">
    <property type="term" value="F:siderophore uptake transmembrane transporter activity"/>
    <property type="evidence" value="ECO:0007669"/>
    <property type="project" value="TreeGrafter"/>
</dbReference>
<evidence type="ECO:0000256" key="4">
    <source>
        <dbReference type="ARBA" id="ARBA00022452"/>
    </source>
</evidence>
<dbReference type="NCBIfam" id="TIGR01778">
    <property type="entry name" value="TonB-copper"/>
    <property type="match status" value="1"/>
</dbReference>
<evidence type="ECO:0000256" key="1">
    <source>
        <dbReference type="ARBA" id="ARBA00004571"/>
    </source>
</evidence>
<keyword evidence="9 10" id="KW-0998">Cell outer membrane</keyword>
<reference evidence="15 16" key="1">
    <citation type="submission" date="2010-01" db="EMBL/GenBank/DDBJ databases">
        <authorList>
            <person name="Weinstock G."/>
            <person name="Sodergren E."/>
            <person name="Clifton S."/>
            <person name="Fulton L."/>
            <person name="Fulton B."/>
            <person name="Courtney L."/>
            <person name="Fronick C."/>
            <person name="Harrison M."/>
            <person name="Strong C."/>
            <person name="Farmer C."/>
            <person name="Delahaunty K."/>
            <person name="Markovic C."/>
            <person name="Hall O."/>
            <person name="Minx P."/>
            <person name="Tomlinson C."/>
            <person name="Mitreva M."/>
            <person name="Nelson J."/>
            <person name="Hou S."/>
            <person name="Wollam A."/>
            <person name="Pepin K.H."/>
            <person name="Johnson M."/>
            <person name="Bhonagiri V."/>
            <person name="Nash W.E."/>
            <person name="Warren W."/>
            <person name="Chinwalla A."/>
            <person name="Mardis E.R."/>
            <person name="Wilson R.K."/>
        </authorList>
    </citation>
    <scope>NUCLEOTIDE SEQUENCE [LARGE SCALE GENOMIC DNA]</scope>
    <source>
        <strain evidence="15 16">NJ9703</strain>
    </source>
</reference>
<feature type="domain" description="TonB-dependent receptor-like beta-barrel" evidence="13">
    <location>
        <begin position="201"/>
        <end position="619"/>
    </location>
</feature>
<evidence type="ECO:0000259" key="14">
    <source>
        <dbReference type="Pfam" id="PF07715"/>
    </source>
</evidence>
<accession>A0A9W5IPS4</accession>
<sequence length="658" mass="73593">MKYPPLLILPITLAVSQTWADTDPTPEETVTLSPVTVTGTQQQKANRVTFNPKAALQPLPAGDGADLLQSVPNMSIIRKGGSSGDPLFRGLGGSRLSVNADDQFIYGGCGMRMDPPTAYIHPNSFDKVVVTKGPQTVTQGMGLVSGSVQFIRTDPDFTEKPYNINATLTAGSNDRLDGSLEAEFGGKYGYVRTNISHNEADDYKDGDGNRIHSHFKRDSQMLQLGVTPTENTTIAGTYERSRAKVAYADRMMDGSKFDRDAWNIRFTQRNLTPWFSELELRYGKSEIDHVMDTYSLRTIYNPAGKQIKNANNPKRNTDTGRLKATFDWDKLNLQTGLDYLDDVHVARHERGGDGYSHKPYMPNQSFKQWGIFTEASWQQTDNQRWVAGFRHDQVKAHYDTARVTDPVLKHQKFNLNSGFLRWERNTDNGLKYYAGFGIAERAPDYWERLHSENKAIRAEQNRQIDAGVIWKRPNLHASVSVFGSDIKDFIMMESKDKIFNVRNINASRFGGEAEVKWTFAPNWEVGTSLAYTHGKNRTDGKPLAQTPPLEWNNTLAFDNGKFSAGALWRVVAKQNRYSKGQGNIVGQDIGASSGFGVLSLNAGWKFSKYATLQGGVDNVFNKNYAEFVSRGGDPSAGTQTMRVNEPGRTAWLRLQAKF</sequence>
<keyword evidence="6 11" id="KW-0798">TonB box</keyword>
<dbReference type="InterPro" id="IPR036942">
    <property type="entry name" value="Beta-barrel_TonB_sf"/>
</dbReference>
<evidence type="ECO:0000256" key="6">
    <source>
        <dbReference type="ARBA" id="ARBA00023077"/>
    </source>
</evidence>
<evidence type="ECO:0000256" key="2">
    <source>
        <dbReference type="ARBA" id="ARBA00009810"/>
    </source>
</evidence>
<dbReference type="PANTHER" id="PTHR30069">
    <property type="entry name" value="TONB-DEPENDENT OUTER MEMBRANE RECEPTOR"/>
    <property type="match status" value="1"/>
</dbReference>
<dbReference type="Gene3D" id="2.170.130.10">
    <property type="entry name" value="TonB-dependent receptor, plug domain"/>
    <property type="match status" value="1"/>
</dbReference>
<dbReference type="Pfam" id="PF07715">
    <property type="entry name" value="Plug"/>
    <property type="match status" value="1"/>
</dbReference>
<evidence type="ECO:0000256" key="12">
    <source>
        <dbReference type="SAM" id="SignalP"/>
    </source>
</evidence>
<dbReference type="Pfam" id="PF00593">
    <property type="entry name" value="TonB_dep_Rec_b-barrel"/>
    <property type="match status" value="1"/>
</dbReference>
<gene>
    <name evidence="15" type="ORF">NEISUBOT_05089</name>
</gene>
<evidence type="ECO:0000259" key="13">
    <source>
        <dbReference type="Pfam" id="PF00593"/>
    </source>
</evidence>
<dbReference type="InterPro" id="IPR037066">
    <property type="entry name" value="Plug_dom_sf"/>
</dbReference>
<comment type="caution">
    <text evidence="15">The sequence shown here is derived from an EMBL/GenBank/DDBJ whole genome shotgun (WGS) entry which is preliminary data.</text>
</comment>
<evidence type="ECO:0000256" key="9">
    <source>
        <dbReference type="ARBA" id="ARBA00023237"/>
    </source>
</evidence>
<feature type="signal peptide" evidence="12">
    <location>
        <begin position="1"/>
        <end position="20"/>
    </location>
</feature>
<dbReference type="SUPFAM" id="SSF56935">
    <property type="entry name" value="Porins"/>
    <property type="match status" value="1"/>
</dbReference>
<keyword evidence="5 10" id="KW-0812">Transmembrane</keyword>
<evidence type="ECO:0000256" key="3">
    <source>
        <dbReference type="ARBA" id="ARBA00022448"/>
    </source>
</evidence>
<dbReference type="InterPro" id="IPR000531">
    <property type="entry name" value="Beta-barrel_TonB"/>
</dbReference>
<keyword evidence="3 10" id="KW-0813">Transport</keyword>
<dbReference type="RefSeq" id="WP_004520636.1">
    <property type="nucleotide sequence ID" value="NZ_ACEO02000011.1"/>
</dbReference>
<comment type="subcellular location">
    <subcellularLocation>
        <location evidence="1 10">Cell outer membrane</location>
        <topology evidence="1 10">Multi-pass membrane protein</topology>
    </subcellularLocation>
</comment>
<keyword evidence="4 10" id="KW-1134">Transmembrane beta strand</keyword>
<evidence type="ECO:0000256" key="7">
    <source>
        <dbReference type="ARBA" id="ARBA00023136"/>
    </source>
</evidence>
<feature type="chain" id="PRO_5040749132" evidence="12">
    <location>
        <begin position="21"/>
        <end position="658"/>
    </location>
</feature>
<dbReference type="EMBL" id="ACEO02000011">
    <property type="protein sequence ID" value="EFC51363.1"/>
    <property type="molecule type" value="Genomic_DNA"/>
</dbReference>
<evidence type="ECO:0000256" key="10">
    <source>
        <dbReference type="PROSITE-ProRule" id="PRU01360"/>
    </source>
</evidence>
<keyword evidence="7 10" id="KW-0472">Membrane</keyword>
<feature type="domain" description="TonB-dependent receptor plug" evidence="14">
    <location>
        <begin position="47"/>
        <end position="146"/>
    </location>
</feature>
<dbReference type="InterPro" id="IPR039426">
    <property type="entry name" value="TonB-dep_rcpt-like"/>
</dbReference>
<dbReference type="Gene3D" id="2.40.170.20">
    <property type="entry name" value="TonB-dependent receptor, beta-barrel domain"/>
    <property type="match status" value="1"/>
</dbReference>
<evidence type="ECO:0000256" key="8">
    <source>
        <dbReference type="ARBA" id="ARBA00023170"/>
    </source>
</evidence>
<evidence type="ECO:0000313" key="16">
    <source>
        <dbReference type="Proteomes" id="UP000004621"/>
    </source>
</evidence>
<dbReference type="GO" id="GO:0044718">
    <property type="term" value="P:siderophore transmembrane transport"/>
    <property type="evidence" value="ECO:0007669"/>
    <property type="project" value="TreeGrafter"/>
</dbReference>
<organism evidence="15 16">
    <name type="scientific">Neisseria subflava NJ9703</name>
    <dbReference type="NCBI Taxonomy" id="546268"/>
    <lineage>
        <taxon>Bacteria</taxon>
        <taxon>Pseudomonadati</taxon>
        <taxon>Pseudomonadota</taxon>
        <taxon>Betaproteobacteria</taxon>
        <taxon>Neisseriales</taxon>
        <taxon>Neisseriaceae</taxon>
        <taxon>Neisseria</taxon>
    </lineage>
</organism>
<evidence type="ECO:0000313" key="15">
    <source>
        <dbReference type="EMBL" id="EFC51363.1"/>
    </source>
</evidence>
<dbReference type="InterPro" id="IPR010100">
    <property type="entry name" value="TonB-dep_Cu_rcpt"/>
</dbReference>
<dbReference type="PROSITE" id="PS52016">
    <property type="entry name" value="TONB_DEPENDENT_REC_3"/>
    <property type="match status" value="1"/>
</dbReference>
<keyword evidence="12" id="KW-0732">Signal</keyword>
<dbReference type="Proteomes" id="UP000004621">
    <property type="component" value="Unassembled WGS sequence"/>
</dbReference>
<dbReference type="PANTHER" id="PTHR30069:SF49">
    <property type="entry name" value="OUTER MEMBRANE PROTEIN C"/>
    <property type="match status" value="1"/>
</dbReference>
<evidence type="ECO:0000256" key="11">
    <source>
        <dbReference type="RuleBase" id="RU003357"/>
    </source>
</evidence>
<comment type="similarity">
    <text evidence="2 10 11">Belongs to the TonB-dependent receptor family.</text>
</comment>
<dbReference type="CDD" id="cd01347">
    <property type="entry name" value="ligand_gated_channel"/>
    <property type="match status" value="1"/>
</dbReference>
<name>A0A9W5IPS4_NEISU</name>
<protein>
    <submittedName>
        <fullName evidence="15">TonB-dependent copper receptor</fullName>
    </submittedName>
</protein>